<dbReference type="GO" id="GO:0016757">
    <property type="term" value="F:glycosyltransferase activity"/>
    <property type="evidence" value="ECO:0007669"/>
    <property type="project" value="UniProtKB-KW"/>
</dbReference>
<keyword evidence="3" id="KW-0808">Transferase</keyword>
<feature type="transmembrane region" description="Helical" evidence="4">
    <location>
        <begin position="20"/>
        <end position="40"/>
    </location>
</feature>
<evidence type="ECO:0000313" key="6">
    <source>
        <dbReference type="EMBL" id="KAK1772469.1"/>
    </source>
</evidence>
<dbReference type="AlphaFoldDB" id="A0AAJ0FRI8"/>
<comment type="caution">
    <text evidence="6">The sequence shown here is derived from an EMBL/GenBank/DDBJ whole genome shotgun (WGS) entry which is preliminary data.</text>
</comment>
<evidence type="ECO:0000256" key="4">
    <source>
        <dbReference type="SAM" id="Phobius"/>
    </source>
</evidence>
<dbReference type="GeneID" id="85305113"/>
<feature type="domain" description="Glycosyl transferase family 25" evidence="5">
    <location>
        <begin position="66"/>
        <end position="164"/>
    </location>
</feature>
<dbReference type="PANTHER" id="PTHR10730:SF53">
    <property type="entry name" value="GLYCOSYLTRANSFERASE 25 FAMILY MEMBER"/>
    <property type="match status" value="1"/>
</dbReference>
<sequence>MQLNSTKSPQMLLRLPHTRVAFATGAVFFILCVILFQTQLPHVRTGMGASPSDFLNDIKNSTFGFEKIFVVGLPSRSDRRDGMLLQAALSNIEIEFIDGVLGRDVPNKAIPTSPDHERLKDPTIGSWRAHMNAIQEVVRRNLTSALILEDDVDWDVRIRKQLRDFALSTRVLTQPLVGSSGLYADSTYPNPSKDSPGTIADISFGRLPQTEQPKISPYGDGWDVLWVGHCGMHFPSAGNKAIPKGRVVHMNDETVAQKRHLWTFNIPFTLKEKYPQHTRVVHHTQEGVCSLGYAVSQKGARRLLNEVGLKDVSDAFDILLRFFCEGTKGRKYHNCLTVQPGLFHHHRPAGPLSASTDIGNYGDGFRAVSKTDMVRWSVRLNADVLLDGGSEFVDQYPDAD</sequence>
<dbReference type="Proteomes" id="UP001244011">
    <property type="component" value="Unassembled WGS sequence"/>
</dbReference>
<comment type="similarity">
    <text evidence="1">Belongs to the glycosyltransferase 25 family.</text>
</comment>
<keyword evidence="4" id="KW-0812">Transmembrane</keyword>
<organism evidence="6 7">
    <name type="scientific">Phialemonium atrogriseum</name>
    <dbReference type="NCBI Taxonomy" id="1093897"/>
    <lineage>
        <taxon>Eukaryota</taxon>
        <taxon>Fungi</taxon>
        <taxon>Dikarya</taxon>
        <taxon>Ascomycota</taxon>
        <taxon>Pezizomycotina</taxon>
        <taxon>Sordariomycetes</taxon>
        <taxon>Sordariomycetidae</taxon>
        <taxon>Cephalothecales</taxon>
        <taxon>Cephalothecaceae</taxon>
        <taxon>Phialemonium</taxon>
    </lineage>
</organism>
<reference evidence="6" key="1">
    <citation type="submission" date="2023-06" db="EMBL/GenBank/DDBJ databases">
        <title>Genome-scale phylogeny and comparative genomics of the fungal order Sordariales.</title>
        <authorList>
            <consortium name="Lawrence Berkeley National Laboratory"/>
            <person name="Hensen N."/>
            <person name="Bonometti L."/>
            <person name="Westerberg I."/>
            <person name="Brannstrom I.O."/>
            <person name="Guillou S."/>
            <person name="Cros-Aarteil S."/>
            <person name="Calhoun S."/>
            <person name="Haridas S."/>
            <person name="Kuo A."/>
            <person name="Mondo S."/>
            <person name="Pangilinan J."/>
            <person name="Riley R."/>
            <person name="Labutti K."/>
            <person name="Andreopoulos B."/>
            <person name="Lipzen A."/>
            <person name="Chen C."/>
            <person name="Yanf M."/>
            <person name="Daum C."/>
            <person name="Ng V."/>
            <person name="Clum A."/>
            <person name="Steindorff A."/>
            <person name="Ohm R."/>
            <person name="Martin F."/>
            <person name="Silar P."/>
            <person name="Natvig D."/>
            <person name="Lalanne C."/>
            <person name="Gautier V."/>
            <person name="Ament-Velasquez S.L."/>
            <person name="Kruys A."/>
            <person name="Hutchinson M.I."/>
            <person name="Powell A.J."/>
            <person name="Barry K."/>
            <person name="Miller A.N."/>
            <person name="Grigoriev I.V."/>
            <person name="Debuchy R."/>
            <person name="Gladieux P."/>
            <person name="Thoren M.H."/>
            <person name="Johannesson H."/>
        </authorList>
    </citation>
    <scope>NUCLEOTIDE SEQUENCE</scope>
    <source>
        <strain evidence="6">8032-3</strain>
    </source>
</reference>
<keyword evidence="4" id="KW-0472">Membrane</keyword>
<accession>A0AAJ0FRI8</accession>
<evidence type="ECO:0000259" key="5">
    <source>
        <dbReference type="Pfam" id="PF01755"/>
    </source>
</evidence>
<keyword evidence="4" id="KW-1133">Transmembrane helix</keyword>
<dbReference type="RefSeq" id="XP_060288682.1">
    <property type="nucleotide sequence ID" value="XM_060421926.1"/>
</dbReference>
<name>A0AAJ0FRI8_9PEZI</name>
<gene>
    <name evidence="6" type="ORF">QBC33DRAFT_11265</name>
</gene>
<dbReference type="InterPro" id="IPR050757">
    <property type="entry name" value="Collagen_mod_GT25"/>
</dbReference>
<dbReference type="PANTHER" id="PTHR10730">
    <property type="entry name" value="PROCOLLAGEN-LYSINE,2-OXOGLUTARATE 5-DIOXYGENASE/GLYCOSYLTRANSFERASE 25 FAMILY MEMBER"/>
    <property type="match status" value="1"/>
</dbReference>
<dbReference type="CDD" id="cd06532">
    <property type="entry name" value="Glyco_transf_25"/>
    <property type="match status" value="1"/>
</dbReference>
<evidence type="ECO:0000256" key="2">
    <source>
        <dbReference type="ARBA" id="ARBA00022676"/>
    </source>
</evidence>
<keyword evidence="2 6" id="KW-0328">Glycosyltransferase</keyword>
<evidence type="ECO:0000256" key="1">
    <source>
        <dbReference type="ARBA" id="ARBA00006721"/>
    </source>
</evidence>
<dbReference type="Pfam" id="PF01755">
    <property type="entry name" value="Glyco_transf_25"/>
    <property type="match status" value="1"/>
</dbReference>
<dbReference type="InterPro" id="IPR002654">
    <property type="entry name" value="Glyco_trans_25"/>
</dbReference>
<protein>
    <submittedName>
        <fullName evidence="6">Procollagen galactosyltransferase 1</fullName>
    </submittedName>
</protein>
<evidence type="ECO:0000313" key="7">
    <source>
        <dbReference type="Proteomes" id="UP001244011"/>
    </source>
</evidence>
<evidence type="ECO:0000256" key="3">
    <source>
        <dbReference type="ARBA" id="ARBA00022679"/>
    </source>
</evidence>
<dbReference type="EMBL" id="MU838997">
    <property type="protein sequence ID" value="KAK1772469.1"/>
    <property type="molecule type" value="Genomic_DNA"/>
</dbReference>
<keyword evidence="7" id="KW-1185">Reference proteome</keyword>
<proteinExistence type="inferred from homology"/>